<dbReference type="EMBL" id="JBHTNH010000016">
    <property type="protein sequence ID" value="MFD1361560.1"/>
    <property type="molecule type" value="Genomic_DNA"/>
</dbReference>
<protein>
    <submittedName>
        <fullName evidence="3">DUF1835 domain-containing protein</fullName>
    </submittedName>
</protein>
<reference evidence="4" key="1">
    <citation type="journal article" date="2019" name="Int. J. Syst. Evol. Microbiol.">
        <title>The Global Catalogue of Microorganisms (GCM) 10K type strain sequencing project: providing services to taxonomists for standard genome sequencing and annotation.</title>
        <authorList>
            <consortium name="The Broad Institute Genomics Platform"/>
            <consortium name="The Broad Institute Genome Sequencing Center for Infectious Disease"/>
            <person name="Wu L."/>
            <person name="Ma J."/>
        </authorList>
    </citation>
    <scope>NUCLEOTIDE SEQUENCE [LARGE SCALE GENOMIC DNA]</scope>
    <source>
        <strain evidence="4">CCUG 54822</strain>
    </source>
</reference>
<comment type="caution">
    <text evidence="3">The sequence shown here is derived from an EMBL/GenBank/DDBJ whole genome shotgun (WGS) entry which is preliminary data.</text>
</comment>
<proteinExistence type="predicted"/>
<keyword evidence="4" id="KW-1185">Reference proteome</keyword>
<accession>A0ABW3ZT41</accession>
<dbReference type="Proteomes" id="UP001597178">
    <property type="component" value="Unassembled WGS sequence"/>
</dbReference>
<evidence type="ECO:0000259" key="1">
    <source>
        <dbReference type="Pfam" id="PF08874"/>
    </source>
</evidence>
<dbReference type="InterPro" id="IPR022123">
    <property type="entry name" value="DUF3658"/>
</dbReference>
<evidence type="ECO:0000313" key="3">
    <source>
        <dbReference type="EMBL" id="MFD1361560.1"/>
    </source>
</evidence>
<dbReference type="Pfam" id="PF08874">
    <property type="entry name" value="DUF1835"/>
    <property type="match status" value="1"/>
</dbReference>
<name>A0ABW3ZT41_9BACI</name>
<gene>
    <name evidence="3" type="ORF">ACFQ4A_07810</name>
</gene>
<dbReference type="Pfam" id="PF12395">
    <property type="entry name" value="DUF3658"/>
    <property type="match status" value="1"/>
</dbReference>
<dbReference type="InterPro" id="IPR014973">
    <property type="entry name" value="DUF1835"/>
</dbReference>
<feature type="domain" description="DUF1835" evidence="1">
    <location>
        <begin position="2"/>
        <end position="120"/>
    </location>
</feature>
<evidence type="ECO:0000259" key="2">
    <source>
        <dbReference type="Pfam" id="PF12395"/>
    </source>
</evidence>
<dbReference type="RefSeq" id="WP_382399248.1">
    <property type="nucleotide sequence ID" value="NZ_JBHTNH010000016.1"/>
</dbReference>
<organism evidence="3 4">
    <name type="scientific">Lentibacillus salinarum</name>
    <dbReference type="NCBI Taxonomy" id="446820"/>
    <lineage>
        <taxon>Bacteria</taxon>
        <taxon>Bacillati</taxon>
        <taxon>Bacillota</taxon>
        <taxon>Bacilli</taxon>
        <taxon>Bacillales</taxon>
        <taxon>Bacillaceae</taxon>
        <taxon>Lentibacillus</taxon>
    </lineage>
</organism>
<sequence>MVHIVFGRAAKGSLKLTLREEGHKIIGLPIDFSVGPITNIHKKGGIKDHFTWLKSSFHPMWSNPEDDQTAYQQALQQLLEIKNDEEVTIWTCENATEQIGLRISCYLLKDKKVKLNFVNTFKAMHDFTRHKEVRIAIRHTGECNAKQLAHFYEYSLYPISEEMRRSLEQEGEGLTQSKSIIRSWEQREIIHELEARYDSFIIKCAKRLHYEMCDFEFINATRVIGEVIGHSEQLLSDAWVEYRIRSLIHSGHLIYEGDLQSTRMYKIKVV</sequence>
<feature type="domain" description="DUF3658" evidence="2">
    <location>
        <begin position="158"/>
        <end position="266"/>
    </location>
</feature>
<evidence type="ECO:0000313" key="4">
    <source>
        <dbReference type="Proteomes" id="UP001597178"/>
    </source>
</evidence>